<dbReference type="EMBL" id="JACVVK020000032">
    <property type="protein sequence ID" value="KAK7501344.1"/>
    <property type="molecule type" value="Genomic_DNA"/>
</dbReference>
<keyword evidence="1" id="KW-1133">Transmembrane helix</keyword>
<comment type="caution">
    <text evidence="2">The sequence shown here is derived from an EMBL/GenBank/DDBJ whole genome shotgun (WGS) entry which is preliminary data.</text>
</comment>
<keyword evidence="1" id="KW-0472">Membrane</keyword>
<name>A0ABD0LPD2_9CAEN</name>
<protein>
    <submittedName>
        <fullName evidence="2">Uncharacterized protein</fullName>
    </submittedName>
</protein>
<accession>A0ABD0LPD2</accession>
<proteinExistence type="predicted"/>
<gene>
    <name evidence="2" type="ORF">BaRGS_00007469</name>
</gene>
<sequence length="160" mass="17635">MAAILFCTQVLLSVYCKCNYSNTTKGISGAGAGGGEEEELVVVVGMGVLLVIWNFAVVSFELSNFDTIESFRRNLDQDMFWKSYGDWYCCSFVLILSLFRFKLTTYNQPARSVNLCMLIRLSSPQAILTSARNLMGAHAWRVAARAATNATIGGRLHCPA</sequence>
<dbReference type="Proteomes" id="UP001519460">
    <property type="component" value="Unassembled WGS sequence"/>
</dbReference>
<feature type="transmembrane region" description="Helical" evidence="1">
    <location>
        <begin position="40"/>
        <end position="63"/>
    </location>
</feature>
<feature type="transmembrane region" description="Helical" evidence="1">
    <location>
        <begin position="84"/>
        <end position="101"/>
    </location>
</feature>
<organism evidence="2 3">
    <name type="scientific">Batillaria attramentaria</name>
    <dbReference type="NCBI Taxonomy" id="370345"/>
    <lineage>
        <taxon>Eukaryota</taxon>
        <taxon>Metazoa</taxon>
        <taxon>Spiralia</taxon>
        <taxon>Lophotrochozoa</taxon>
        <taxon>Mollusca</taxon>
        <taxon>Gastropoda</taxon>
        <taxon>Caenogastropoda</taxon>
        <taxon>Sorbeoconcha</taxon>
        <taxon>Cerithioidea</taxon>
        <taxon>Batillariidae</taxon>
        <taxon>Batillaria</taxon>
    </lineage>
</organism>
<dbReference type="AlphaFoldDB" id="A0ABD0LPD2"/>
<keyword evidence="3" id="KW-1185">Reference proteome</keyword>
<evidence type="ECO:0000313" key="3">
    <source>
        <dbReference type="Proteomes" id="UP001519460"/>
    </source>
</evidence>
<reference evidence="2 3" key="1">
    <citation type="journal article" date="2023" name="Sci. Data">
        <title>Genome assembly of the Korean intertidal mud-creeper Batillaria attramentaria.</title>
        <authorList>
            <person name="Patra A.K."/>
            <person name="Ho P.T."/>
            <person name="Jun S."/>
            <person name="Lee S.J."/>
            <person name="Kim Y."/>
            <person name="Won Y.J."/>
        </authorList>
    </citation>
    <scope>NUCLEOTIDE SEQUENCE [LARGE SCALE GENOMIC DNA]</scope>
    <source>
        <strain evidence="2">Wonlab-2016</strain>
    </source>
</reference>
<evidence type="ECO:0000313" key="2">
    <source>
        <dbReference type="EMBL" id="KAK7501344.1"/>
    </source>
</evidence>
<keyword evidence="1" id="KW-0812">Transmembrane</keyword>
<evidence type="ECO:0000256" key="1">
    <source>
        <dbReference type="SAM" id="Phobius"/>
    </source>
</evidence>